<dbReference type="PRINTS" id="PR00344">
    <property type="entry name" value="BCTRLSENSOR"/>
</dbReference>
<dbReference type="Gene3D" id="3.30.450.20">
    <property type="entry name" value="PAS domain"/>
    <property type="match status" value="1"/>
</dbReference>
<dbReference type="PROSITE" id="PS50113">
    <property type="entry name" value="PAC"/>
    <property type="match status" value="1"/>
</dbReference>
<dbReference type="NCBIfam" id="TIGR00229">
    <property type="entry name" value="sensory_box"/>
    <property type="match status" value="1"/>
</dbReference>
<dbReference type="CDD" id="cd00082">
    <property type="entry name" value="HisKA"/>
    <property type="match status" value="1"/>
</dbReference>
<keyword evidence="9" id="KW-1133">Transmembrane helix</keyword>
<evidence type="ECO:0000259" key="10">
    <source>
        <dbReference type="PROSITE" id="PS50109"/>
    </source>
</evidence>
<keyword evidence="14" id="KW-1185">Reference proteome</keyword>
<feature type="transmembrane region" description="Helical" evidence="9">
    <location>
        <begin position="7"/>
        <end position="23"/>
    </location>
</feature>
<dbReference type="Gene3D" id="3.30.565.10">
    <property type="entry name" value="Histidine kinase-like ATPase, C-terminal domain"/>
    <property type="match status" value="1"/>
</dbReference>
<dbReference type="InterPro" id="IPR036097">
    <property type="entry name" value="HisK_dim/P_sf"/>
</dbReference>
<dbReference type="SMART" id="SM00387">
    <property type="entry name" value="HATPase_c"/>
    <property type="match status" value="1"/>
</dbReference>
<keyword evidence="8" id="KW-0902">Two-component regulatory system</keyword>
<dbReference type="InterPro" id="IPR036890">
    <property type="entry name" value="HATPase_C_sf"/>
</dbReference>
<dbReference type="InterPro" id="IPR004358">
    <property type="entry name" value="Sig_transdc_His_kin-like_C"/>
</dbReference>
<keyword evidence="4" id="KW-0808">Transferase</keyword>
<dbReference type="CDD" id="cd00075">
    <property type="entry name" value="HATPase"/>
    <property type="match status" value="1"/>
</dbReference>
<dbReference type="Pfam" id="PF00512">
    <property type="entry name" value="HisKA"/>
    <property type="match status" value="1"/>
</dbReference>
<dbReference type="InterPro" id="IPR013767">
    <property type="entry name" value="PAS_fold"/>
</dbReference>
<keyword evidence="9" id="KW-0472">Membrane</keyword>
<dbReference type="PANTHER" id="PTHR43065:SF34">
    <property type="entry name" value="SPORULATION KINASE A"/>
    <property type="match status" value="1"/>
</dbReference>
<keyword evidence="6" id="KW-0418">Kinase</keyword>
<dbReference type="Proteomes" id="UP001523262">
    <property type="component" value="Unassembled WGS sequence"/>
</dbReference>
<dbReference type="PROSITE" id="PS50112">
    <property type="entry name" value="PAS"/>
    <property type="match status" value="1"/>
</dbReference>
<evidence type="ECO:0000256" key="1">
    <source>
        <dbReference type="ARBA" id="ARBA00000085"/>
    </source>
</evidence>
<feature type="domain" description="Histidine kinase" evidence="10">
    <location>
        <begin position="198"/>
        <end position="402"/>
    </location>
</feature>
<dbReference type="GO" id="GO:0005524">
    <property type="term" value="F:ATP binding"/>
    <property type="evidence" value="ECO:0007669"/>
    <property type="project" value="UniProtKB-KW"/>
</dbReference>
<feature type="domain" description="PAC" evidence="12">
    <location>
        <begin position="134"/>
        <end position="184"/>
    </location>
</feature>
<proteinExistence type="predicted"/>
<evidence type="ECO:0000256" key="3">
    <source>
        <dbReference type="ARBA" id="ARBA00022553"/>
    </source>
</evidence>
<comment type="catalytic activity">
    <reaction evidence="1">
        <text>ATP + protein L-histidine = ADP + protein N-phospho-L-histidine.</text>
        <dbReference type="EC" id="2.7.13.3"/>
    </reaction>
</comment>
<evidence type="ECO:0000259" key="11">
    <source>
        <dbReference type="PROSITE" id="PS50112"/>
    </source>
</evidence>
<evidence type="ECO:0000313" key="13">
    <source>
        <dbReference type="EMBL" id="MCM2535982.1"/>
    </source>
</evidence>
<evidence type="ECO:0000256" key="7">
    <source>
        <dbReference type="ARBA" id="ARBA00022840"/>
    </source>
</evidence>
<dbReference type="EC" id="2.7.13.3" evidence="2"/>
<dbReference type="SUPFAM" id="SSF55785">
    <property type="entry name" value="PYP-like sensor domain (PAS domain)"/>
    <property type="match status" value="1"/>
</dbReference>
<gene>
    <name evidence="13" type="ORF">NDK43_31440</name>
</gene>
<dbReference type="SUPFAM" id="SSF47384">
    <property type="entry name" value="Homodimeric domain of signal transducing histidine kinase"/>
    <property type="match status" value="1"/>
</dbReference>
<feature type="domain" description="PAS" evidence="11">
    <location>
        <begin position="60"/>
        <end position="130"/>
    </location>
</feature>
<sequence>MNKSGQIMLVLISIVFTIYQEIVDHTPFFTIYFFVFTFIAWLVGWQYDKARYYEKKARDSEDSYKQLLDSLPEPVYICSDHKFLYVNHAAVSMIRATNKEELIGKSIIDFIVLEYEKRLLERFKQIKKAKQPVNTTEYKAKRLDGTTFFFEVSSLSIVFGGKEAVLSIGKDISERKEQTERMLQKSEKLALLGQMAAGIAHEIRNPLTSIKGFIQLFKSSLPKEEHVDIVLSELERINAIVGEFLVLSKPTVAVFVEKDVKALIKDVVTLINTQSILNNVQIFVEFDSDLPMVSCEENQLKQVFLNLLKNAVEAMPGGGMIEVKVKKKEEGKIAIRIIDQGIGIPKERIPTLGEPFYTTKEKGTGLGFMTCFKIIESHYGELKIHSIENVGTTIEIILPTITQPLLKRELIHS</sequence>
<organism evidence="13 14">
    <name type="scientific">Neobacillus pocheonensis</name>
    <dbReference type="NCBI Taxonomy" id="363869"/>
    <lineage>
        <taxon>Bacteria</taxon>
        <taxon>Bacillati</taxon>
        <taxon>Bacillota</taxon>
        <taxon>Bacilli</taxon>
        <taxon>Bacillales</taxon>
        <taxon>Bacillaceae</taxon>
        <taxon>Neobacillus</taxon>
    </lineage>
</organism>
<evidence type="ECO:0000256" key="4">
    <source>
        <dbReference type="ARBA" id="ARBA00022679"/>
    </source>
</evidence>
<dbReference type="CDD" id="cd00130">
    <property type="entry name" value="PAS"/>
    <property type="match status" value="1"/>
</dbReference>
<protein>
    <recommendedName>
        <fullName evidence="2">histidine kinase</fullName>
        <ecNumber evidence="2">2.7.13.3</ecNumber>
    </recommendedName>
</protein>
<dbReference type="PANTHER" id="PTHR43065">
    <property type="entry name" value="SENSOR HISTIDINE KINASE"/>
    <property type="match status" value="1"/>
</dbReference>
<comment type="caution">
    <text evidence="13">The sequence shown here is derived from an EMBL/GenBank/DDBJ whole genome shotgun (WGS) entry which is preliminary data.</text>
</comment>
<dbReference type="InterPro" id="IPR005467">
    <property type="entry name" value="His_kinase_dom"/>
</dbReference>
<reference evidence="13 14" key="1">
    <citation type="submission" date="2022-06" db="EMBL/GenBank/DDBJ databases">
        <authorList>
            <person name="Jeon C.O."/>
        </authorList>
    </citation>
    <scope>NUCLEOTIDE SEQUENCE [LARGE SCALE GENOMIC DNA]</scope>
    <source>
        <strain evidence="13 14">KCTC 13943</strain>
    </source>
</reference>
<dbReference type="Gene3D" id="1.10.287.130">
    <property type="match status" value="1"/>
</dbReference>
<evidence type="ECO:0000256" key="9">
    <source>
        <dbReference type="SAM" id="Phobius"/>
    </source>
</evidence>
<evidence type="ECO:0000259" key="12">
    <source>
        <dbReference type="PROSITE" id="PS50113"/>
    </source>
</evidence>
<dbReference type="SUPFAM" id="SSF55874">
    <property type="entry name" value="ATPase domain of HSP90 chaperone/DNA topoisomerase II/histidine kinase"/>
    <property type="match status" value="1"/>
</dbReference>
<dbReference type="Pfam" id="PF02518">
    <property type="entry name" value="HATPase_c"/>
    <property type="match status" value="1"/>
</dbReference>
<accession>A0ABT0WI35</accession>
<dbReference type="SMART" id="SM00091">
    <property type="entry name" value="PAS"/>
    <property type="match status" value="1"/>
</dbReference>
<keyword evidence="7 13" id="KW-0067">ATP-binding</keyword>
<evidence type="ECO:0000256" key="8">
    <source>
        <dbReference type="ARBA" id="ARBA00023012"/>
    </source>
</evidence>
<evidence type="ECO:0000313" key="14">
    <source>
        <dbReference type="Proteomes" id="UP001523262"/>
    </source>
</evidence>
<name>A0ABT0WI35_9BACI</name>
<keyword evidence="9" id="KW-0812">Transmembrane</keyword>
<evidence type="ECO:0000256" key="2">
    <source>
        <dbReference type="ARBA" id="ARBA00012438"/>
    </source>
</evidence>
<dbReference type="InterPro" id="IPR003661">
    <property type="entry name" value="HisK_dim/P_dom"/>
</dbReference>
<keyword evidence="3" id="KW-0597">Phosphoprotein</keyword>
<dbReference type="InterPro" id="IPR035965">
    <property type="entry name" value="PAS-like_dom_sf"/>
</dbReference>
<dbReference type="InterPro" id="IPR000014">
    <property type="entry name" value="PAS"/>
</dbReference>
<dbReference type="SMART" id="SM00388">
    <property type="entry name" value="HisKA"/>
    <property type="match status" value="1"/>
</dbReference>
<evidence type="ECO:0000256" key="5">
    <source>
        <dbReference type="ARBA" id="ARBA00022741"/>
    </source>
</evidence>
<dbReference type="EMBL" id="JAMQCR010000003">
    <property type="protein sequence ID" value="MCM2535982.1"/>
    <property type="molecule type" value="Genomic_DNA"/>
</dbReference>
<keyword evidence="5" id="KW-0547">Nucleotide-binding</keyword>
<dbReference type="PROSITE" id="PS50109">
    <property type="entry name" value="HIS_KIN"/>
    <property type="match status" value="1"/>
</dbReference>
<dbReference type="Pfam" id="PF00989">
    <property type="entry name" value="PAS"/>
    <property type="match status" value="1"/>
</dbReference>
<dbReference type="InterPro" id="IPR003594">
    <property type="entry name" value="HATPase_dom"/>
</dbReference>
<feature type="transmembrane region" description="Helical" evidence="9">
    <location>
        <begin position="29"/>
        <end position="47"/>
    </location>
</feature>
<dbReference type="InterPro" id="IPR000700">
    <property type="entry name" value="PAS-assoc_C"/>
</dbReference>
<evidence type="ECO:0000256" key="6">
    <source>
        <dbReference type="ARBA" id="ARBA00022777"/>
    </source>
</evidence>